<name>A0ABW0LE99_9BACI</name>
<reference evidence="3" key="1">
    <citation type="journal article" date="2019" name="Int. J. Syst. Evol. Microbiol.">
        <title>The Global Catalogue of Microorganisms (GCM) 10K type strain sequencing project: providing services to taxonomists for standard genome sequencing and annotation.</title>
        <authorList>
            <consortium name="The Broad Institute Genomics Platform"/>
            <consortium name="The Broad Institute Genome Sequencing Center for Infectious Disease"/>
            <person name="Wu L."/>
            <person name="Ma J."/>
        </authorList>
    </citation>
    <scope>NUCLEOTIDE SEQUENCE [LARGE SCALE GENOMIC DNA]</scope>
    <source>
        <strain evidence="3">CGMCC 1.12237</strain>
    </source>
</reference>
<dbReference type="Pfam" id="PF11085">
    <property type="entry name" value="YqhR"/>
    <property type="match status" value="1"/>
</dbReference>
<feature type="transmembrane region" description="Helical" evidence="1">
    <location>
        <begin position="12"/>
        <end position="36"/>
    </location>
</feature>
<proteinExistence type="predicted"/>
<evidence type="ECO:0000313" key="2">
    <source>
        <dbReference type="EMBL" id="MFC5463161.1"/>
    </source>
</evidence>
<organism evidence="2 3">
    <name type="scientific">Lederbergia graminis</name>
    <dbReference type="NCBI Taxonomy" id="735518"/>
    <lineage>
        <taxon>Bacteria</taxon>
        <taxon>Bacillati</taxon>
        <taxon>Bacillota</taxon>
        <taxon>Bacilli</taxon>
        <taxon>Bacillales</taxon>
        <taxon>Bacillaceae</taxon>
        <taxon>Lederbergia</taxon>
    </lineage>
</organism>
<dbReference type="EMBL" id="JBHSMC010000001">
    <property type="protein sequence ID" value="MFC5463161.1"/>
    <property type="molecule type" value="Genomic_DNA"/>
</dbReference>
<keyword evidence="1" id="KW-0812">Transmembrane</keyword>
<keyword evidence="1" id="KW-0472">Membrane</keyword>
<dbReference type="Proteomes" id="UP001596147">
    <property type="component" value="Unassembled WGS sequence"/>
</dbReference>
<evidence type="ECO:0000256" key="1">
    <source>
        <dbReference type="SAM" id="Phobius"/>
    </source>
</evidence>
<dbReference type="RefSeq" id="WP_382346369.1">
    <property type="nucleotide sequence ID" value="NZ_JBHSMC010000001.1"/>
</dbReference>
<protein>
    <submittedName>
        <fullName evidence="2">YqhR family membrane protein</fullName>
    </submittedName>
</protein>
<gene>
    <name evidence="2" type="ORF">ACFPM4_00190</name>
</gene>
<keyword evidence="3" id="KW-1185">Reference proteome</keyword>
<feature type="transmembrane region" description="Helical" evidence="1">
    <location>
        <begin position="61"/>
        <end position="84"/>
    </location>
</feature>
<comment type="caution">
    <text evidence="2">The sequence shown here is derived from an EMBL/GenBank/DDBJ whole genome shotgun (WGS) entry which is preliminary data.</text>
</comment>
<keyword evidence="1" id="KW-1133">Transmembrane helix</keyword>
<accession>A0ABW0LE99</accession>
<feature type="transmembrane region" description="Helical" evidence="1">
    <location>
        <begin position="120"/>
        <end position="144"/>
    </location>
</feature>
<feature type="transmembrane region" description="Helical" evidence="1">
    <location>
        <begin position="91"/>
        <end position="114"/>
    </location>
</feature>
<dbReference type="InterPro" id="IPR024563">
    <property type="entry name" value="YqhR"/>
</dbReference>
<evidence type="ECO:0000313" key="3">
    <source>
        <dbReference type="Proteomes" id="UP001596147"/>
    </source>
</evidence>
<sequence length="166" mass="19206">MEKEKNVNKTHMNLMQLTIITGLVAGILGSLIGFFAHTFKFTDINPDLILAPFQGEWKEGWLGIVIATLLYGIISIVVALLYYFTLRKQKSIIWGAVFGAVIFLLLYFVLYPIIPGLDQIWKYPLLTIVTEVCFFILYGIFIGYSISYEYQEQQYWEKIKLEQQES</sequence>